<protein>
    <recommendedName>
        <fullName evidence="1">Condensation domain-containing protein</fullName>
    </recommendedName>
</protein>
<accession>A0A3P7KPK1</accession>
<sequence length="378" mass="44105">MYFLSFQDPTAHKLPFCKRFPKTIQPRIVHRALLHAIQKHEMLRTIFLEANGDPRQMVVSMTEAYVPLCIEFSEDLRKSIAERMECPMQLHGRPLVEAIMYETQDCFLAMLGLQHIISDAWSTGILEKEIVNFILDLEKGKVPNTQRQKYTYLTYCKEKMAKKDISEVYIRKLADVQTIEMRDPGGVVSVFWFDFPKRIASEWETGHRVSLFVILLSLLSESVMEQFKLSKINIGCPTANRSVKTKSVFGYFLNNIVIHIWRPRSGENLFRMVEKHIKDVLEQNIPFTELAAQFQKLNETPQPIFQVYFNCRYDLEYNVNESDDLNTLLPIRSEFPIEVDLDKRSTGFRITLRIQDCIPTVAGKELMDRLHKKILSTE</sequence>
<dbReference type="OrthoDB" id="5865901at2759"/>
<feature type="non-terminal residue" evidence="2">
    <location>
        <position position="378"/>
    </location>
</feature>
<dbReference type="Pfam" id="PF00668">
    <property type="entry name" value="Condensation"/>
    <property type="match status" value="1"/>
</dbReference>
<evidence type="ECO:0000313" key="2">
    <source>
        <dbReference type="EMBL" id="VDM72525.1"/>
    </source>
</evidence>
<dbReference type="GO" id="GO:0005737">
    <property type="term" value="C:cytoplasm"/>
    <property type="evidence" value="ECO:0007669"/>
    <property type="project" value="TreeGrafter"/>
</dbReference>
<keyword evidence="3" id="KW-1185">Reference proteome</keyword>
<organism evidence="2 3">
    <name type="scientific">Strongylus vulgaris</name>
    <name type="common">Blood worm</name>
    <dbReference type="NCBI Taxonomy" id="40348"/>
    <lineage>
        <taxon>Eukaryota</taxon>
        <taxon>Metazoa</taxon>
        <taxon>Ecdysozoa</taxon>
        <taxon>Nematoda</taxon>
        <taxon>Chromadorea</taxon>
        <taxon>Rhabditida</taxon>
        <taxon>Rhabditina</taxon>
        <taxon>Rhabditomorpha</taxon>
        <taxon>Strongyloidea</taxon>
        <taxon>Strongylidae</taxon>
        <taxon>Strongylus</taxon>
    </lineage>
</organism>
<dbReference type="Proteomes" id="UP000270094">
    <property type="component" value="Unassembled WGS sequence"/>
</dbReference>
<reference evidence="2 3" key="1">
    <citation type="submission" date="2018-11" db="EMBL/GenBank/DDBJ databases">
        <authorList>
            <consortium name="Pathogen Informatics"/>
        </authorList>
    </citation>
    <scope>NUCLEOTIDE SEQUENCE [LARGE SCALE GENOMIC DNA]</scope>
</reference>
<dbReference type="EMBL" id="UYYB01025785">
    <property type="protein sequence ID" value="VDM72525.1"/>
    <property type="molecule type" value="Genomic_DNA"/>
</dbReference>
<dbReference type="PANTHER" id="PTHR45527">
    <property type="entry name" value="NONRIBOSOMAL PEPTIDE SYNTHETASE"/>
    <property type="match status" value="1"/>
</dbReference>
<feature type="domain" description="Condensation" evidence="1">
    <location>
        <begin position="6"/>
        <end position="159"/>
    </location>
</feature>
<evidence type="ECO:0000259" key="1">
    <source>
        <dbReference type="Pfam" id="PF00668"/>
    </source>
</evidence>
<dbReference type="Gene3D" id="3.30.559.30">
    <property type="entry name" value="Nonribosomal peptide synthetase, condensation domain"/>
    <property type="match status" value="1"/>
</dbReference>
<dbReference type="GO" id="GO:0003824">
    <property type="term" value="F:catalytic activity"/>
    <property type="evidence" value="ECO:0007669"/>
    <property type="project" value="InterPro"/>
</dbReference>
<dbReference type="AlphaFoldDB" id="A0A3P7KPK1"/>
<dbReference type="GO" id="GO:0044550">
    <property type="term" value="P:secondary metabolite biosynthetic process"/>
    <property type="evidence" value="ECO:0007669"/>
    <property type="project" value="TreeGrafter"/>
</dbReference>
<gene>
    <name evidence="2" type="ORF">SVUK_LOCUS7523</name>
</gene>
<evidence type="ECO:0000313" key="3">
    <source>
        <dbReference type="Proteomes" id="UP000270094"/>
    </source>
</evidence>
<dbReference type="GO" id="GO:0031177">
    <property type="term" value="F:phosphopantetheine binding"/>
    <property type="evidence" value="ECO:0007669"/>
    <property type="project" value="TreeGrafter"/>
</dbReference>
<dbReference type="GO" id="GO:0043041">
    <property type="term" value="P:amino acid activation for nonribosomal peptide biosynthetic process"/>
    <property type="evidence" value="ECO:0007669"/>
    <property type="project" value="TreeGrafter"/>
</dbReference>
<dbReference type="InterPro" id="IPR023213">
    <property type="entry name" value="CAT-like_dom_sf"/>
</dbReference>
<name>A0A3P7KPK1_STRVU</name>
<dbReference type="SUPFAM" id="SSF52777">
    <property type="entry name" value="CoA-dependent acyltransferases"/>
    <property type="match status" value="1"/>
</dbReference>
<dbReference type="InterPro" id="IPR001242">
    <property type="entry name" value="Condensation_dom"/>
</dbReference>
<dbReference type="PANTHER" id="PTHR45527:SF1">
    <property type="entry name" value="FATTY ACID SYNTHASE"/>
    <property type="match status" value="1"/>
</dbReference>
<proteinExistence type="predicted"/>
<dbReference type="Gene3D" id="3.30.559.10">
    <property type="entry name" value="Chloramphenicol acetyltransferase-like domain"/>
    <property type="match status" value="1"/>
</dbReference>